<sequence length="211" mass="24647">MVVHGSLYVDDLQISPHGSNMHLIERQVQNAVNKLVAWCYNNGHTISIEKSRCVHFCRNRFIHLYPNIPIRNSPIAIVNKLRFLGVIFDRKHTFLPHVLHLRKKCEKSLNILKVLSKTYWGCRSNLPTPYLSSCHSLMHLLQMCGVWIRPVLLRLDTIHHSALRLCSRAFRNSPVESVYVICYQLSLHLRRERLFALYFFQAISVSKHPIN</sequence>
<dbReference type="AlphaFoldDB" id="A0A4Y2UYK8"/>
<gene>
    <name evidence="1" type="ORF">AVEN_146870_1</name>
</gene>
<keyword evidence="2" id="KW-1185">Reference proteome</keyword>
<evidence type="ECO:0000313" key="2">
    <source>
        <dbReference type="Proteomes" id="UP000499080"/>
    </source>
</evidence>
<proteinExistence type="predicted"/>
<name>A0A4Y2UYK8_ARAVE</name>
<dbReference type="EMBL" id="BGPR01040480">
    <property type="protein sequence ID" value="GBO16607.1"/>
    <property type="molecule type" value="Genomic_DNA"/>
</dbReference>
<evidence type="ECO:0008006" key="3">
    <source>
        <dbReference type="Google" id="ProtNLM"/>
    </source>
</evidence>
<protein>
    <recommendedName>
        <fullName evidence="3">Reverse transcriptase domain-containing protein</fullName>
    </recommendedName>
</protein>
<evidence type="ECO:0000313" key="1">
    <source>
        <dbReference type="EMBL" id="GBO16607.1"/>
    </source>
</evidence>
<accession>A0A4Y2UYK8</accession>
<dbReference type="OrthoDB" id="3261222at2759"/>
<organism evidence="1 2">
    <name type="scientific">Araneus ventricosus</name>
    <name type="common">Orbweaver spider</name>
    <name type="synonym">Epeira ventricosa</name>
    <dbReference type="NCBI Taxonomy" id="182803"/>
    <lineage>
        <taxon>Eukaryota</taxon>
        <taxon>Metazoa</taxon>
        <taxon>Ecdysozoa</taxon>
        <taxon>Arthropoda</taxon>
        <taxon>Chelicerata</taxon>
        <taxon>Arachnida</taxon>
        <taxon>Araneae</taxon>
        <taxon>Araneomorphae</taxon>
        <taxon>Entelegynae</taxon>
        <taxon>Araneoidea</taxon>
        <taxon>Araneidae</taxon>
        <taxon>Araneus</taxon>
    </lineage>
</organism>
<reference evidence="1 2" key="1">
    <citation type="journal article" date="2019" name="Sci. Rep.">
        <title>Orb-weaving spider Araneus ventricosus genome elucidates the spidroin gene catalogue.</title>
        <authorList>
            <person name="Kono N."/>
            <person name="Nakamura H."/>
            <person name="Ohtoshi R."/>
            <person name="Moran D.A.P."/>
            <person name="Shinohara A."/>
            <person name="Yoshida Y."/>
            <person name="Fujiwara M."/>
            <person name="Mori M."/>
            <person name="Tomita M."/>
            <person name="Arakawa K."/>
        </authorList>
    </citation>
    <scope>NUCLEOTIDE SEQUENCE [LARGE SCALE GENOMIC DNA]</scope>
</reference>
<dbReference type="Proteomes" id="UP000499080">
    <property type="component" value="Unassembled WGS sequence"/>
</dbReference>
<comment type="caution">
    <text evidence="1">The sequence shown here is derived from an EMBL/GenBank/DDBJ whole genome shotgun (WGS) entry which is preliminary data.</text>
</comment>